<feature type="domain" description="Treble clef zinc finger" evidence="1">
    <location>
        <begin position="53"/>
        <end position="107"/>
    </location>
</feature>
<dbReference type="EMBL" id="NUEH01000129">
    <property type="protein sequence ID" value="PEI80239.1"/>
    <property type="molecule type" value="Genomic_DNA"/>
</dbReference>
<dbReference type="PANTHER" id="PTHR37317:SF1">
    <property type="entry name" value="ZINC-RIBBON DOMAIN-CONTAINING PROTEIN-RELATED"/>
    <property type="match status" value="1"/>
</dbReference>
<feature type="domain" description="Treble clef zinc finger" evidence="1">
    <location>
        <begin position="3"/>
        <end position="38"/>
    </location>
</feature>
<reference evidence="2" key="1">
    <citation type="submission" date="2017-09" db="EMBL/GenBank/DDBJ databases">
        <title>Large-scale bioinformatics analysis of Bacillus genomes uncovers conserved roles of natural products in bacterial physiology.</title>
        <authorList>
            <consortium name="Agbiome Team Llc"/>
            <person name="Bleich R.M."/>
            <person name="Kirk G.J."/>
            <person name="Santa Maria K.C."/>
            <person name="Allen S.E."/>
            <person name="Farag S."/>
            <person name="Shank E.A."/>
            <person name="Bowers A."/>
        </authorList>
    </citation>
    <scope>NUCLEOTIDE SEQUENCE</scope>
    <source>
        <strain evidence="2">AFS005430</strain>
    </source>
</reference>
<organism evidence="2">
    <name type="scientific">Bacillus toyonensis</name>
    <dbReference type="NCBI Taxonomy" id="155322"/>
    <lineage>
        <taxon>Bacteria</taxon>
        <taxon>Bacillati</taxon>
        <taxon>Bacillota</taxon>
        <taxon>Bacilli</taxon>
        <taxon>Bacillales</taxon>
        <taxon>Bacillaceae</taxon>
        <taxon>Bacillus</taxon>
        <taxon>Bacillus cereus group</taxon>
    </lineage>
</organism>
<dbReference type="AlphaFoldDB" id="A0AB73QRC0"/>
<accession>A0AB73QRC0</accession>
<protein>
    <recommendedName>
        <fullName evidence="1">Treble clef zinc finger domain-containing protein</fullName>
    </recommendedName>
</protein>
<gene>
    <name evidence="2" type="ORF">CN678_32090</name>
</gene>
<comment type="caution">
    <text evidence="2">The sequence shown here is derived from an EMBL/GenBank/DDBJ whole genome shotgun (WGS) entry which is preliminary data.</text>
</comment>
<name>A0AB73QRC0_9BACI</name>
<sequence length="112" mass="13085">MVVGSYTKVWWVCEKGHEWETKVHNRTKGSGCPYCTNRKICIDNCLATLNPELAKQWHPTKNGTLTPYDVTRSSSKRVWWKCNEGHEWETSVNNRAYGSDCLYCSRKNKLRK</sequence>
<dbReference type="PANTHER" id="PTHR37317">
    <property type="entry name" value="BLR8090 PROTEIN"/>
    <property type="match status" value="1"/>
</dbReference>
<proteinExistence type="predicted"/>
<evidence type="ECO:0000259" key="1">
    <source>
        <dbReference type="Pfam" id="PF14311"/>
    </source>
</evidence>
<dbReference type="Pfam" id="PF14311">
    <property type="entry name" value="DUF4379"/>
    <property type="match status" value="2"/>
</dbReference>
<dbReference type="InterPro" id="IPR025487">
    <property type="entry name" value="DUF4379"/>
</dbReference>
<dbReference type="Proteomes" id="UP000220969">
    <property type="component" value="Unassembled WGS sequence"/>
</dbReference>
<evidence type="ECO:0000313" key="2">
    <source>
        <dbReference type="EMBL" id="PEI80239.1"/>
    </source>
</evidence>